<dbReference type="SUPFAM" id="SSF55347">
    <property type="entry name" value="Glyceraldehyde-3-phosphate dehydrogenase-like, C-terminal domain"/>
    <property type="match status" value="1"/>
</dbReference>
<name>A0A6J4JPQ5_9CHLR</name>
<dbReference type="Pfam" id="PF22725">
    <property type="entry name" value="GFO_IDH_MocA_C3"/>
    <property type="match status" value="1"/>
</dbReference>
<dbReference type="PANTHER" id="PTHR43818:SF11">
    <property type="entry name" value="BCDNA.GH03377"/>
    <property type="match status" value="1"/>
</dbReference>
<dbReference type="InterPro" id="IPR050463">
    <property type="entry name" value="Gfo/Idh/MocA_oxidrdct_glycsds"/>
</dbReference>
<reference evidence="4" key="1">
    <citation type="submission" date="2020-02" db="EMBL/GenBank/DDBJ databases">
        <authorList>
            <person name="Meier V. D."/>
        </authorList>
    </citation>
    <scope>NUCLEOTIDE SEQUENCE</scope>
    <source>
        <strain evidence="4">AVDCRST_MAG77</strain>
    </source>
</reference>
<dbReference type="GO" id="GO:0016491">
    <property type="term" value="F:oxidoreductase activity"/>
    <property type="evidence" value="ECO:0007669"/>
    <property type="project" value="UniProtKB-KW"/>
</dbReference>
<dbReference type="AlphaFoldDB" id="A0A6J4JPQ5"/>
<dbReference type="Gene3D" id="3.30.360.10">
    <property type="entry name" value="Dihydrodipicolinate Reductase, domain 2"/>
    <property type="match status" value="1"/>
</dbReference>
<dbReference type="EMBL" id="CADCTC010000218">
    <property type="protein sequence ID" value="CAA9284244.1"/>
    <property type="molecule type" value="Genomic_DNA"/>
</dbReference>
<feature type="domain" description="Gfo/Idh/MocA-like oxidoreductase N-terminal" evidence="2">
    <location>
        <begin position="38"/>
        <end position="152"/>
    </location>
</feature>
<sequence length="401" mass="43002">MIRQPTSAIQPTSAWYKSGENYGGVTREEESNTMAEKVKVGIVGCGVISGIYLKNLPTFEQVEVVACADLVVERAQARAAEYGIARACTPDELLADASVELVVDLTIPKAHGPVALAVVEAGKSVYNEKPLAVERAEGEHLLRRAREMGVLVGGAPDTFLGGGIQTCRQLIDEGAIGEPVAATAFMANHGHEHWHPDPAFYYQAGGGPMFDMGPYYLTALVSLMGPIDRVAGSARATFPERTISSKPKEGQTISVETPTHVAGTLDFRSGAIATVITSFDVWVHSLPRIEIYGSEGTLSVPDPNTFGGPARLRQGRETEWRDVEVTRGWTQNSRGLGVADMAHALRSGRPHRASGQLAFHVLDTMHAFLESSAAGHYVHLDSTCERPAPLPADLPAARLDD</sequence>
<dbReference type="Pfam" id="PF01408">
    <property type="entry name" value="GFO_IDH_MocA"/>
    <property type="match status" value="1"/>
</dbReference>
<evidence type="ECO:0000259" key="2">
    <source>
        <dbReference type="Pfam" id="PF01408"/>
    </source>
</evidence>
<dbReference type="InterPro" id="IPR000683">
    <property type="entry name" value="Gfo/Idh/MocA-like_OxRdtase_N"/>
</dbReference>
<evidence type="ECO:0000259" key="3">
    <source>
        <dbReference type="Pfam" id="PF22725"/>
    </source>
</evidence>
<evidence type="ECO:0000313" key="4">
    <source>
        <dbReference type="EMBL" id="CAA9284244.1"/>
    </source>
</evidence>
<gene>
    <name evidence="4" type="ORF">AVDCRST_MAG77-4144</name>
</gene>
<feature type="domain" description="GFO/IDH/MocA-like oxidoreductase" evidence="3">
    <location>
        <begin position="164"/>
        <end position="298"/>
    </location>
</feature>
<evidence type="ECO:0000256" key="1">
    <source>
        <dbReference type="ARBA" id="ARBA00023002"/>
    </source>
</evidence>
<dbReference type="InterPro" id="IPR036291">
    <property type="entry name" value="NAD(P)-bd_dom_sf"/>
</dbReference>
<organism evidence="4">
    <name type="scientific">uncultured Chloroflexota bacterium</name>
    <dbReference type="NCBI Taxonomy" id="166587"/>
    <lineage>
        <taxon>Bacteria</taxon>
        <taxon>Bacillati</taxon>
        <taxon>Chloroflexota</taxon>
        <taxon>environmental samples</taxon>
    </lineage>
</organism>
<dbReference type="PANTHER" id="PTHR43818">
    <property type="entry name" value="BCDNA.GH03377"/>
    <property type="match status" value="1"/>
</dbReference>
<dbReference type="SUPFAM" id="SSF51735">
    <property type="entry name" value="NAD(P)-binding Rossmann-fold domains"/>
    <property type="match status" value="1"/>
</dbReference>
<dbReference type="Gene3D" id="3.40.50.720">
    <property type="entry name" value="NAD(P)-binding Rossmann-like Domain"/>
    <property type="match status" value="1"/>
</dbReference>
<protein>
    <submittedName>
        <fullName evidence="4">Dehydrogenase</fullName>
    </submittedName>
</protein>
<proteinExistence type="predicted"/>
<dbReference type="InterPro" id="IPR055170">
    <property type="entry name" value="GFO_IDH_MocA-like_dom"/>
</dbReference>
<accession>A0A6J4JPQ5</accession>
<dbReference type="GO" id="GO:0000166">
    <property type="term" value="F:nucleotide binding"/>
    <property type="evidence" value="ECO:0007669"/>
    <property type="project" value="InterPro"/>
</dbReference>
<keyword evidence="1" id="KW-0560">Oxidoreductase</keyword>